<dbReference type="InterPro" id="IPR007630">
    <property type="entry name" value="RNA_pol_sigma70_r4"/>
</dbReference>
<dbReference type="InterPro" id="IPR014284">
    <property type="entry name" value="RNA_pol_sigma-70_dom"/>
</dbReference>
<dbReference type="SUPFAM" id="SSF88659">
    <property type="entry name" value="Sigma3 and sigma4 domains of RNA polymerase sigma factors"/>
    <property type="match status" value="1"/>
</dbReference>
<evidence type="ECO:0000313" key="8">
    <source>
        <dbReference type="EMBL" id="XCG63850.1"/>
    </source>
</evidence>
<keyword evidence="4" id="KW-0238">DNA-binding</keyword>
<dbReference type="AlphaFoldDB" id="A0AAU8DNU3"/>
<evidence type="ECO:0000256" key="3">
    <source>
        <dbReference type="ARBA" id="ARBA00023082"/>
    </source>
</evidence>
<keyword evidence="2" id="KW-0805">Transcription regulation</keyword>
<comment type="similarity">
    <text evidence="1">Belongs to the sigma-70 factor family. ECF subfamily.</text>
</comment>
<dbReference type="RefSeq" id="WP_353649465.1">
    <property type="nucleotide sequence ID" value="NZ_CP159218.1"/>
</dbReference>
<dbReference type="Gene3D" id="1.10.10.10">
    <property type="entry name" value="Winged helix-like DNA-binding domain superfamily/Winged helix DNA-binding domain"/>
    <property type="match status" value="1"/>
</dbReference>
<organism evidence="8">
    <name type="scientific">Nakamurella sp. A5-74</name>
    <dbReference type="NCBI Taxonomy" id="3158264"/>
    <lineage>
        <taxon>Bacteria</taxon>
        <taxon>Bacillati</taxon>
        <taxon>Actinomycetota</taxon>
        <taxon>Actinomycetes</taxon>
        <taxon>Nakamurellales</taxon>
        <taxon>Nakamurellaceae</taxon>
        <taxon>Nakamurella</taxon>
    </lineage>
</organism>
<evidence type="ECO:0000256" key="4">
    <source>
        <dbReference type="ARBA" id="ARBA00023125"/>
    </source>
</evidence>
<evidence type="ECO:0000256" key="5">
    <source>
        <dbReference type="ARBA" id="ARBA00023163"/>
    </source>
</evidence>
<keyword evidence="5" id="KW-0804">Transcription</keyword>
<dbReference type="CDD" id="cd06171">
    <property type="entry name" value="Sigma70_r4"/>
    <property type="match status" value="1"/>
</dbReference>
<dbReference type="PANTHER" id="PTHR43133:SF52">
    <property type="entry name" value="ECF RNA POLYMERASE SIGMA FACTOR SIGL"/>
    <property type="match status" value="1"/>
</dbReference>
<feature type="domain" description="RNA polymerase sigma-70 region 4" evidence="7">
    <location>
        <begin position="113"/>
        <end position="160"/>
    </location>
</feature>
<dbReference type="PANTHER" id="PTHR43133">
    <property type="entry name" value="RNA POLYMERASE ECF-TYPE SIGMA FACTO"/>
    <property type="match status" value="1"/>
</dbReference>
<evidence type="ECO:0000256" key="2">
    <source>
        <dbReference type="ARBA" id="ARBA00023015"/>
    </source>
</evidence>
<evidence type="ECO:0000256" key="6">
    <source>
        <dbReference type="SAM" id="MobiDB-lite"/>
    </source>
</evidence>
<dbReference type="InterPro" id="IPR036388">
    <property type="entry name" value="WH-like_DNA-bd_sf"/>
</dbReference>
<dbReference type="InterPro" id="IPR013324">
    <property type="entry name" value="RNA_pol_sigma_r3/r4-like"/>
</dbReference>
<dbReference type="GO" id="GO:0006352">
    <property type="term" value="P:DNA-templated transcription initiation"/>
    <property type="evidence" value="ECO:0007669"/>
    <property type="project" value="InterPro"/>
</dbReference>
<evidence type="ECO:0000256" key="1">
    <source>
        <dbReference type="ARBA" id="ARBA00010641"/>
    </source>
</evidence>
<dbReference type="GO" id="GO:0003677">
    <property type="term" value="F:DNA binding"/>
    <property type="evidence" value="ECO:0007669"/>
    <property type="project" value="UniProtKB-KW"/>
</dbReference>
<dbReference type="InterPro" id="IPR013325">
    <property type="entry name" value="RNA_pol_sigma_r2"/>
</dbReference>
<sequence length="172" mass="18710">MGTTLADVDTGPVDSAQSSYLQVARRLLGAARDLVGVHAADDLVFDTMSTLLPRWSSISGDKVAYARRSMLNRYRDQGRHQKVQDSHQRTLATPDREDSAADRVAARLDMSTALQRLPERTRQVPVLRYQLDLPAAEVAAALGIPAGSVRRIAHEGLKTLSQLLGPAEGTKP</sequence>
<keyword evidence="3" id="KW-0731">Sigma factor</keyword>
<gene>
    <name evidence="8" type="ORF">ABLG96_00400</name>
</gene>
<dbReference type="Pfam" id="PF04545">
    <property type="entry name" value="Sigma70_r4"/>
    <property type="match status" value="1"/>
</dbReference>
<dbReference type="InterPro" id="IPR039425">
    <property type="entry name" value="RNA_pol_sigma-70-like"/>
</dbReference>
<reference evidence="8" key="1">
    <citation type="submission" date="2024-05" db="EMBL/GenBank/DDBJ databases">
        <authorList>
            <person name="Cai S.Y."/>
            <person name="Jin L.M."/>
            <person name="Li H.R."/>
        </authorList>
    </citation>
    <scope>NUCLEOTIDE SEQUENCE</scope>
    <source>
        <strain evidence="8">A5-74</strain>
    </source>
</reference>
<feature type="region of interest" description="Disordered" evidence="6">
    <location>
        <begin position="76"/>
        <end position="98"/>
    </location>
</feature>
<proteinExistence type="inferred from homology"/>
<dbReference type="NCBIfam" id="TIGR02937">
    <property type="entry name" value="sigma70-ECF"/>
    <property type="match status" value="1"/>
</dbReference>
<accession>A0AAU8DNU3</accession>
<dbReference type="EMBL" id="CP159218">
    <property type="protein sequence ID" value="XCG63850.1"/>
    <property type="molecule type" value="Genomic_DNA"/>
</dbReference>
<dbReference type="SUPFAM" id="SSF88946">
    <property type="entry name" value="Sigma2 domain of RNA polymerase sigma factors"/>
    <property type="match status" value="1"/>
</dbReference>
<protein>
    <submittedName>
        <fullName evidence="8">Sigma-70 family RNA polymerase sigma factor</fullName>
    </submittedName>
</protein>
<evidence type="ECO:0000259" key="7">
    <source>
        <dbReference type="Pfam" id="PF04545"/>
    </source>
</evidence>
<dbReference type="GO" id="GO:0016987">
    <property type="term" value="F:sigma factor activity"/>
    <property type="evidence" value="ECO:0007669"/>
    <property type="project" value="UniProtKB-KW"/>
</dbReference>
<name>A0AAU8DNU3_9ACTN</name>